<dbReference type="AlphaFoldDB" id="A0A8D8XQA8"/>
<reference evidence="1" key="1">
    <citation type="submission" date="2021-05" db="EMBL/GenBank/DDBJ databases">
        <authorList>
            <person name="Alioto T."/>
            <person name="Alioto T."/>
            <person name="Gomez Garrido J."/>
        </authorList>
    </citation>
    <scope>NUCLEOTIDE SEQUENCE</scope>
</reference>
<dbReference type="EMBL" id="HBUF01340768">
    <property type="protein sequence ID" value="CAG6703011.1"/>
    <property type="molecule type" value="Transcribed_RNA"/>
</dbReference>
<name>A0A8D8XQA8_9HEMI</name>
<evidence type="ECO:0000313" key="1">
    <source>
        <dbReference type="EMBL" id="CAG6703010.1"/>
    </source>
</evidence>
<dbReference type="EMBL" id="HBUF01523239">
    <property type="protein sequence ID" value="CAG6749407.1"/>
    <property type="molecule type" value="Transcribed_RNA"/>
</dbReference>
<dbReference type="EMBL" id="HBUF01523238">
    <property type="protein sequence ID" value="CAG6749406.1"/>
    <property type="molecule type" value="Transcribed_RNA"/>
</dbReference>
<dbReference type="EMBL" id="HBUF01340769">
    <property type="protein sequence ID" value="CAG6703012.1"/>
    <property type="molecule type" value="Transcribed_RNA"/>
</dbReference>
<organism evidence="1">
    <name type="scientific">Cacopsylla melanoneura</name>
    <dbReference type="NCBI Taxonomy" id="428564"/>
    <lineage>
        <taxon>Eukaryota</taxon>
        <taxon>Metazoa</taxon>
        <taxon>Ecdysozoa</taxon>
        <taxon>Arthropoda</taxon>
        <taxon>Hexapoda</taxon>
        <taxon>Insecta</taxon>
        <taxon>Pterygota</taxon>
        <taxon>Neoptera</taxon>
        <taxon>Paraneoptera</taxon>
        <taxon>Hemiptera</taxon>
        <taxon>Sternorrhyncha</taxon>
        <taxon>Psylloidea</taxon>
        <taxon>Psyllidae</taxon>
        <taxon>Psyllinae</taxon>
        <taxon>Cacopsylla</taxon>
    </lineage>
</organism>
<accession>A0A8D8XQA8</accession>
<sequence>MEYGIAFWDGSSSADSIFILQKRAIRSIFLLDSRSSCRGLFKSNKILTFYGSFILRLLSLFHHYSHTFPSHAHSYSTRGGGRLIIPRVNHTSYYYLGVTLYNKIPAELKSLNQKLFIDNLKKILIELEPYTIEDFNSANLT</sequence>
<proteinExistence type="predicted"/>
<protein>
    <submittedName>
        <fullName evidence="1">Uncharacterized protein</fullName>
    </submittedName>
</protein>
<dbReference type="EMBL" id="HBUF01340767">
    <property type="protein sequence ID" value="CAG6703010.1"/>
    <property type="molecule type" value="Transcribed_RNA"/>
</dbReference>
<dbReference type="EMBL" id="HBUF01523237">
    <property type="protein sequence ID" value="CAG6749405.1"/>
    <property type="molecule type" value="Transcribed_RNA"/>
</dbReference>